<accession>A0A346A1W7</accession>
<evidence type="ECO:0000256" key="1">
    <source>
        <dbReference type="ARBA" id="ARBA00008751"/>
    </source>
</evidence>
<keyword evidence="10" id="KW-1185">Reference proteome</keyword>
<dbReference type="SUPFAM" id="SSF50022">
    <property type="entry name" value="ISP domain"/>
    <property type="match status" value="1"/>
</dbReference>
<dbReference type="InterPro" id="IPR017941">
    <property type="entry name" value="Rieske_2Fe-2S"/>
</dbReference>
<dbReference type="EMBL" id="CP031417">
    <property type="protein sequence ID" value="AXK83164.1"/>
    <property type="molecule type" value="Genomic_DNA"/>
</dbReference>
<protein>
    <submittedName>
        <fullName evidence="9">Ribosomal subunit interface protein</fullName>
    </submittedName>
</protein>
<keyword evidence="3" id="KW-0479">Metal-binding</keyword>
<proteinExistence type="inferred from homology"/>
<dbReference type="Pfam" id="PF00355">
    <property type="entry name" value="Rieske"/>
    <property type="match status" value="1"/>
</dbReference>
<comment type="similarity">
    <text evidence="1">Belongs to the bacterial ring-hydroxylating dioxygenase alpha subunit family.</text>
</comment>
<dbReference type="InterPro" id="IPR001663">
    <property type="entry name" value="Rng_hydr_dOase-A"/>
</dbReference>
<dbReference type="GO" id="GO:0016491">
    <property type="term" value="F:oxidoreductase activity"/>
    <property type="evidence" value="ECO:0007669"/>
    <property type="project" value="UniProtKB-KW"/>
</dbReference>
<evidence type="ECO:0000313" key="10">
    <source>
        <dbReference type="Proteomes" id="UP000254889"/>
    </source>
</evidence>
<keyword evidence="2" id="KW-0001">2Fe-2S</keyword>
<dbReference type="GO" id="GO:0005506">
    <property type="term" value="F:iron ion binding"/>
    <property type="evidence" value="ECO:0007669"/>
    <property type="project" value="InterPro"/>
</dbReference>
<gene>
    <name evidence="9" type="ORF">DW352_23175</name>
</gene>
<feature type="region of interest" description="Disordered" evidence="7">
    <location>
        <begin position="1"/>
        <end position="22"/>
    </location>
</feature>
<dbReference type="PRINTS" id="PR00090">
    <property type="entry name" value="RNGDIOXGNASE"/>
</dbReference>
<evidence type="ECO:0000256" key="5">
    <source>
        <dbReference type="ARBA" id="ARBA00023004"/>
    </source>
</evidence>
<evidence type="ECO:0000313" key="9">
    <source>
        <dbReference type="EMBL" id="AXK83164.1"/>
    </source>
</evidence>
<organism evidence="9 10">
    <name type="scientific">Pseudolabrys taiwanensis</name>
    <dbReference type="NCBI Taxonomy" id="331696"/>
    <lineage>
        <taxon>Bacteria</taxon>
        <taxon>Pseudomonadati</taxon>
        <taxon>Pseudomonadota</taxon>
        <taxon>Alphaproteobacteria</taxon>
        <taxon>Hyphomicrobiales</taxon>
        <taxon>Xanthobacteraceae</taxon>
        <taxon>Pseudolabrys</taxon>
    </lineage>
</organism>
<keyword evidence="5" id="KW-0408">Iron</keyword>
<evidence type="ECO:0000256" key="7">
    <source>
        <dbReference type="SAM" id="MobiDB-lite"/>
    </source>
</evidence>
<feature type="domain" description="Rieske" evidence="8">
    <location>
        <begin position="129"/>
        <end position="240"/>
    </location>
</feature>
<evidence type="ECO:0000256" key="4">
    <source>
        <dbReference type="ARBA" id="ARBA00023002"/>
    </source>
</evidence>
<dbReference type="Proteomes" id="UP000254889">
    <property type="component" value="Chromosome"/>
</dbReference>
<evidence type="ECO:0000259" key="8">
    <source>
        <dbReference type="PROSITE" id="PS51296"/>
    </source>
</evidence>
<sequence>MLVRSKPDFRNTAMPPRRMASRLASDFTRPRRLRIGAAGCARGAAGAPLRLTILSGIVSLSPATVRRGRVALPAAARALIWSSRMSMTANYSPEDLARMVEPARVHRRIYTDPEIFELEMSRIFGTAWVYVGHESQIKKPGDYFTARVARKPLVIVRAKDGSIQALHNQCAHRGAMVVANDTGCTDEFQCCYHGWTYHLDGRLKAVPLNNGYPEDFDTKNPKTAMVRVPRVQSYRGFIFLSLASEGQSFEDFLGYMKTSLDDMVDRAPDGELEIAGGVFKHTYDGNWKLYLENLCDAAHPWYTHRSSIAAAQQQKDDVFSDGTGEIAIRQMRQNGAPYSFWENQVGIWTYANGHSYLGDYHDDSKLVAALNDPTFREYHSAMETKKGKAETQRIMEVRRWNSNFYPNMSMMSQFQQLRVIHPISVNKTVVHTYCFKLKGAPDQMFRNTVSFANVVNGTGSLVLTDDLEIYNRIALGLSSEGAEWLEIGRGFTSDEPDPHGGRKGKNSTSEVYIRNMFDAWRGYMFGDSGSGAKKQVA</sequence>
<dbReference type="InterPro" id="IPR036922">
    <property type="entry name" value="Rieske_2Fe-2S_sf"/>
</dbReference>
<evidence type="ECO:0000256" key="6">
    <source>
        <dbReference type="ARBA" id="ARBA00023014"/>
    </source>
</evidence>
<dbReference type="SUPFAM" id="SSF55961">
    <property type="entry name" value="Bet v1-like"/>
    <property type="match status" value="1"/>
</dbReference>
<dbReference type="Gene3D" id="2.102.10.10">
    <property type="entry name" value="Rieske [2Fe-2S] iron-sulphur domain"/>
    <property type="match status" value="1"/>
</dbReference>
<dbReference type="PROSITE" id="PS51296">
    <property type="entry name" value="RIESKE"/>
    <property type="match status" value="1"/>
</dbReference>
<dbReference type="Gene3D" id="3.90.380.10">
    <property type="entry name" value="Naphthalene 1,2-dioxygenase Alpha Subunit, Chain A, domain 1"/>
    <property type="match status" value="1"/>
</dbReference>
<dbReference type="PANTHER" id="PTHR43756">
    <property type="entry name" value="CHOLINE MONOOXYGENASE, CHLOROPLASTIC"/>
    <property type="match status" value="1"/>
</dbReference>
<evidence type="ECO:0000256" key="3">
    <source>
        <dbReference type="ARBA" id="ARBA00022723"/>
    </source>
</evidence>
<dbReference type="AlphaFoldDB" id="A0A346A1W7"/>
<dbReference type="PANTHER" id="PTHR43756:SF1">
    <property type="entry name" value="3-PHENYLPROPIONATE_CINNAMIC ACID DIOXYGENASE SUBUNIT ALPHA"/>
    <property type="match status" value="1"/>
</dbReference>
<name>A0A346A1W7_9HYPH</name>
<dbReference type="OrthoDB" id="7456916at2"/>
<keyword evidence="6" id="KW-0411">Iron-sulfur</keyword>
<dbReference type="Pfam" id="PF00848">
    <property type="entry name" value="Ring_hydroxyl_A"/>
    <property type="match status" value="1"/>
</dbReference>
<dbReference type="GO" id="GO:0051537">
    <property type="term" value="F:2 iron, 2 sulfur cluster binding"/>
    <property type="evidence" value="ECO:0007669"/>
    <property type="project" value="UniProtKB-KW"/>
</dbReference>
<dbReference type="KEGG" id="ptaw:DW352_23175"/>
<dbReference type="InterPro" id="IPR015879">
    <property type="entry name" value="Ring_hydroxy_dOase_asu_C_dom"/>
</dbReference>
<evidence type="ECO:0000256" key="2">
    <source>
        <dbReference type="ARBA" id="ARBA00022714"/>
    </source>
</evidence>
<keyword evidence="4" id="KW-0560">Oxidoreductase</keyword>
<reference evidence="9 10" key="1">
    <citation type="submission" date="2018-07" db="EMBL/GenBank/DDBJ databases">
        <authorList>
            <person name="Quirk P.G."/>
            <person name="Krulwich T.A."/>
        </authorList>
    </citation>
    <scope>NUCLEOTIDE SEQUENCE [LARGE SCALE GENOMIC DNA]</scope>
    <source>
        <strain evidence="9 10">CC-BB4</strain>
    </source>
</reference>